<sequence length="63" mass="7520">MEVDTTGTLFEIVKKDIYEKTIAENLWQYFVETIEIIFKELYDEGKTIVKKIKNTNVFKTIKK</sequence>
<proteinExistence type="predicted"/>
<organism evidence="1 2">
    <name type="scientific">Candidatus Wallbacteria bacterium GWC2_49_35</name>
    <dbReference type="NCBI Taxonomy" id="1817813"/>
    <lineage>
        <taxon>Bacteria</taxon>
        <taxon>Candidatus Walliibacteriota</taxon>
    </lineage>
</organism>
<evidence type="ECO:0000313" key="2">
    <source>
        <dbReference type="Proteomes" id="UP000178735"/>
    </source>
</evidence>
<dbReference type="AlphaFoldDB" id="A0A1F7WQU8"/>
<name>A0A1F7WQU8_9BACT</name>
<evidence type="ECO:0000313" key="1">
    <source>
        <dbReference type="EMBL" id="OGM04937.1"/>
    </source>
</evidence>
<dbReference type="Proteomes" id="UP000178735">
    <property type="component" value="Unassembled WGS sequence"/>
</dbReference>
<gene>
    <name evidence="1" type="ORF">A2008_08350</name>
</gene>
<reference evidence="1 2" key="1">
    <citation type="journal article" date="2016" name="Nat. Commun.">
        <title>Thousands of microbial genomes shed light on interconnected biogeochemical processes in an aquifer system.</title>
        <authorList>
            <person name="Anantharaman K."/>
            <person name="Brown C.T."/>
            <person name="Hug L.A."/>
            <person name="Sharon I."/>
            <person name="Castelle C.J."/>
            <person name="Probst A.J."/>
            <person name="Thomas B.C."/>
            <person name="Singh A."/>
            <person name="Wilkins M.J."/>
            <person name="Karaoz U."/>
            <person name="Brodie E.L."/>
            <person name="Williams K.H."/>
            <person name="Hubbard S.S."/>
            <person name="Banfield J.F."/>
        </authorList>
    </citation>
    <scope>NUCLEOTIDE SEQUENCE [LARGE SCALE GENOMIC DNA]</scope>
</reference>
<dbReference type="EMBL" id="MGFH01000131">
    <property type="protein sequence ID" value="OGM04937.1"/>
    <property type="molecule type" value="Genomic_DNA"/>
</dbReference>
<protein>
    <submittedName>
        <fullName evidence="1">Uncharacterized protein</fullName>
    </submittedName>
</protein>
<accession>A0A1F7WQU8</accession>
<comment type="caution">
    <text evidence="1">The sequence shown here is derived from an EMBL/GenBank/DDBJ whole genome shotgun (WGS) entry which is preliminary data.</text>
</comment>